<evidence type="ECO:0000313" key="3">
    <source>
        <dbReference type="Proteomes" id="UP000593765"/>
    </source>
</evidence>
<gene>
    <name evidence="2" type="ORF">IPV69_12730</name>
</gene>
<protein>
    <submittedName>
        <fullName evidence="2">Uncharacterized protein</fullName>
    </submittedName>
</protein>
<dbReference type="EMBL" id="CP063458">
    <property type="protein sequence ID" value="QOV92164.1"/>
    <property type="molecule type" value="Genomic_DNA"/>
</dbReference>
<dbReference type="AlphaFoldDB" id="A0A7M2X3B0"/>
<reference evidence="2 3" key="1">
    <citation type="submission" date="2020-10" db="EMBL/GenBank/DDBJ databases">
        <title>Wide distribution of Phycisphaera-like planctomycetes from WD2101 soil group in peatlands and genome analysis of the first cultivated representative.</title>
        <authorList>
            <person name="Dedysh S.N."/>
            <person name="Beletsky A.V."/>
            <person name="Ivanova A."/>
            <person name="Kulichevskaya I.S."/>
            <person name="Suzina N.E."/>
            <person name="Philippov D.A."/>
            <person name="Rakitin A.L."/>
            <person name="Mardanov A.V."/>
            <person name="Ravin N.V."/>
        </authorList>
    </citation>
    <scope>NUCLEOTIDE SEQUENCE [LARGE SCALE GENOMIC DNA]</scope>
    <source>
        <strain evidence="2 3">M1803</strain>
    </source>
</reference>
<dbReference type="Proteomes" id="UP000593765">
    <property type="component" value="Chromosome"/>
</dbReference>
<feature type="transmembrane region" description="Helical" evidence="1">
    <location>
        <begin position="74"/>
        <end position="94"/>
    </location>
</feature>
<sequence>MKTMLSYEIERGPEAFVEPTDVGADLVLPLPTFRSVVFDFSLAAIFALMFSVWTGALAFGFISGDERFVQRARGVFVTGSFLALSSFAAVHSGLDLRTRLSGRLPRRVRIAFVSSAHRSKNQQAPARISARRSWLVSWSPQWVIRVEFGASIWKGCRMYAIGKDQQFAESLAAELRTLLRLPPD</sequence>
<name>A0A7M2X3B0_9BACT</name>
<dbReference type="KEGG" id="hbs:IPV69_12730"/>
<dbReference type="RefSeq" id="WP_206295494.1">
    <property type="nucleotide sequence ID" value="NZ_CP063458.1"/>
</dbReference>
<keyword evidence="1" id="KW-1133">Transmembrane helix</keyword>
<keyword evidence="3" id="KW-1185">Reference proteome</keyword>
<evidence type="ECO:0000313" key="2">
    <source>
        <dbReference type="EMBL" id="QOV92164.1"/>
    </source>
</evidence>
<organism evidence="2 3">
    <name type="scientific">Humisphaera borealis</name>
    <dbReference type="NCBI Taxonomy" id="2807512"/>
    <lineage>
        <taxon>Bacteria</taxon>
        <taxon>Pseudomonadati</taxon>
        <taxon>Planctomycetota</taxon>
        <taxon>Phycisphaerae</taxon>
        <taxon>Tepidisphaerales</taxon>
        <taxon>Tepidisphaeraceae</taxon>
        <taxon>Humisphaera</taxon>
    </lineage>
</organism>
<accession>A0A7M2X3B0</accession>
<proteinExistence type="predicted"/>
<evidence type="ECO:0000256" key="1">
    <source>
        <dbReference type="SAM" id="Phobius"/>
    </source>
</evidence>
<keyword evidence="1" id="KW-0812">Transmembrane</keyword>
<keyword evidence="1" id="KW-0472">Membrane</keyword>
<feature type="transmembrane region" description="Helical" evidence="1">
    <location>
        <begin position="40"/>
        <end position="62"/>
    </location>
</feature>